<dbReference type="GO" id="GO:0003677">
    <property type="term" value="F:DNA binding"/>
    <property type="evidence" value="ECO:0007669"/>
    <property type="project" value="InterPro"/>
</dbReference>
<dbReference type="Pfam" id="PF13560">
    <property type="entry name" value="HTH_31"/>
    <property type="match status" value="1"/>
</dbReference>
<dbReference type="SMART" id="SM00530">
    <property type="entry name" value="HTH_XRE"/>
    <property type="match status" value="1"/>
</dbReference>
<evidence type="ECO:0000313" key="2">
    <source>
        <dbReference type="EMBL" id="TLG14399.1"/>
    </source>
</evidence>
<dbReference type="EMBL" id="VBUU01000005">
    <property type="protein sequence ID" value="TLG14399.1"/>
    <property type="molecule type" value="Genomic_DNA"/>
</dbReference>
<dbReference type="CDD" id="cd00093">
    <property type="entry name" value="HTH_XRE"/>
    <property type="match status" value="1"/>
</dbReference>
<evidence type="ECO:0000313" key="3">
    <source>
        <dbReference type="Proteomes" id="UP000308349"/>
    </source>
</evidence>
<dbReference type="SUPFAM" id="SSF47413">
    <property type="entry name" value="lambda repressor-like DNA-binding domains"/>
    <property type="match status" value="1"/>
</dbReference>
<protein>
    <submittedName>
        <fullName evidence="2">Helix-turn-helix domain-containing protein</fullName>
    </submittedName>
</protein>
<reference evidence="2 3" key="1">
    <citation type="submission" date="2019-05" db="EMBL/GenBank/DDBJ databases">
        <title>Genomes sequences of two Nocardia cyriacigeorgica environmental isolates, type strains Nocardia asteroides ATCC 19247 and Nocardia cyriacigeorgica DSM 44484.</title>
        <authorList>
            <person name="Vautrin F."/>
            <person name="Bergeron E."/>
            <person name="Dubost A."/>
            <person name="Abrouk D."/>
            <person name="Rodriguez Nava V."/>
            <person name="Pujic P."/>
        </authorList>
    </citation>
    <scope>NUCLEOTIDE SEQUENCE [LARGE SCALE GENOMIC DNA]</scope>
    <source>
        <strain evidence="2 3">EML 1456</strain>
    </source>
</reference>
<feature type="domain" description="HTH cro/C1-type" evidence="1">
    <location>
        <begin position="22"/>
        <end position="78"/>
    </location>
</feature>
<dbReference type="InterPro" id="IPR043917">
    <property type="entry name" value="DUF5753"/>
</dbReference>
<dbReference type="InterPro" id="IPR001387">
    <property type="entry name" value="Cro/C1-type_HTH"/>
</dbReference>
<accession>A0A5R8PH23</accession>
<evidence type="ECO:0000259" key="1">
    <source>
        <dbReference type="PROSITE" id="PS50943"/>
    </source>
</evidence>
<dbReference type="PROSITE" id="PS50943">
    <property type="entry name" value="HTH_CROC1"/>
    <property type="match status" value="1"/>
</dbReference>
<comment type="caution">
    <text evidence="2">The sequence shown here is derived from an EMBL/GenBank/DDBJ whole genome shotgun (WGS) entry which is preliminary data.</text>
</comment>
<dbReference type="Pfam" id="PF19054">
    <property type="entry name" value="DUF5753"/>
    <property type="match status" value="1"/>
</dbReference>
<dbReference type="AlphaFoldDB" id="A0A5R8PH23"/>
<organism evidence="2 3">
    <name type="scientific">Nocardia cyriacigeorgica</name>
    <dbReference type="NCBI Taxonomy" id="135487"/>
    <lineage>
        <taxon>Bacteria</taxon>
        <taxon>Bacillati</taxon>
        <taxon>Actinomycetota</taxon>
        <taxon>Actinomycetes</taxon>
        <taxon>Mycobacteriales</taxon>
        <taxon>Nocardiaceae</taxon>
        <taxon>Nocardia</taxon>
    </lineage>
</organism>
<dbReference type="Proteomes" id="UP000308349">
    <property type="component" value="Unassembled WGS sequence"/>
</dbReference>
<dbReference type="OrthoDB" id="4285266at2"/>
<gene>
    <name evidence="2" type="ORF">FEK35_08375</name>
</gene>
<dbReference type="Gene3D" id="1.10.260.40">
    <property type="entry name" value="lambda repressor-like DNA-binding domains"/>
    <property type="match status" value="1"/>
</dbReference>
<proteinExistence type="predicted"/>
<dbReference type="InterPro" id="IPR010982">
    <property type="entry name" value="Lambda_DNA-bd_dom_sf"/>
</dbReference>
<sequence length="299" mass="33709">MMTSDDFTEPSTLPRRQLGRFLREQRDAMGLSIAKAAALVELSQAALQRIEAAKTKKIRAVDVQALCALYEVPEAKTAHALELAKQSRVTSWYTAFAGLYSDPTFAMYVELTASARKLISYQEIVLGLLQTPDYARALISAFYRHESAEDIERRVELRMRRQTIVTRKTAPVQLELLLHESALHRVVGGPRVMAAQLRHLAEIGKRENISIRIQPFSAGYARGLLHGPFVILDFGEDPKGRPKEPPLVYFEGHGKPDIYLESAEDVGRYYDLASAIRSTAYDETKSRDLLRRAAREYEA</sequence>
<name>A0A5R8PH23_9NOCA</name>